<dbReference type="EMBL" id="BAABLK010000091">
    <property type="protein sequence ID" value="GAA5228852.1"/>
    <property type="molecule type" value="Genomic_DNA"/>
</dbReference>
<keyword evidence="2" id="KW-1185">Reference proteome</keyword>
<protein>
    <recommendedName>
        <fullName evidence="3">ArsR family transcriptional regulator</fullName>
    </recommendedName>
</protein>
<evidence type="ECO:0000313" key="1">
    <source>
        <dbReference type="EMBL" id="GAA5228852.1"/>
    </source>
</evidence>
<dbReference type="Proteomes" id="UP001501257">
    <property type="component" value="Unassembled WGS sequence"/>
</dbReference>
<accession>A0ABP9TT28</accession>
<sequence>MGKHLGILIDAGLARRRRNGRAIGFELVPHGLEPATKHIEALPMAPTGTVSPVIAPPEV</sequence>
<name>A0ABP9TT28_9MICC</name>
<gene>
    <name evidence="1" type="ORF">GCM10025778_33910</name>
</gene>
<organism evidence="1 2">
    <name type="scientific">Paeniglutamicibacter antarcticus</name>
    <dbReference type="NCBI Taxonomy" id="494023"/>
    <lineage>
        <taxon>Bacteria</taxon>
        <taxon>Bacillati</taxon>
        <taxon>Actinomycetota</taxon>
        <taxon>Actinomycetes</taxon>
        <taxon>Micrococcales</taxon>
        <taxon>Micrococcaceae</taxon>
        <taxon>Paeniglutamicibacter</taxon>
    </lineage>
</organism>
<dbReference type="SUPFAM" id="SSF46785">
    <property type="entry name" value="Winged helix' DNA-binding domain"/>
    <property type="match status" value="1"/>
</dbReference>
<comment type="caution">
    <text evidence="1">The sequence shown here is derived from an EMBL/GenBank/DDBJ whole genome shotgun (WGS) entry which is preliminary data.</text>
</comment>
<proteinExistence type="predicted"/>
<reference evidence="2" key="1">
    <citation type="journal article" date="2019" name="Int. J. Syst. Evol. Microbiol.">
        <title>The Global Catalogue of Microorganisms (GCM) 10K type strain sequencing project: providing services to taxonomists for standard genome sequencing and annotation.</title>
        <authorList>
            <consortium name="The Broad Institute Genomics Platform"/>
            <consortium name="The Broad Institute Genome Sequencing Center for Infectious Disease"/>
            <person name="Wu L."/>
            <person name="Ma J."/>
        </authorList>
    </citation>
    <scope>NUCLEOTIDE SEQUENCE [LARGE SCALE GENOMIC DNA]</scope>
    <source>
        <strain evidence="2">JCM 18952</strain>
    </source>
</reference>
<evidence type="ECO:0000313" key="2">
    <source>
        <dbReference type="Proteomes" id="UP001501257"/>
    </source>
</evidence>
<dbReference type="InterPro" id="IPR036390">
    <property type="entry name" value="WH_DNA-bd_sf"/>
</dbReference>
<evidence type="ECO:0008006" key="3">
    <source>
        <dbReference type="Google" id="ProtNLM"/>
    </source>
</evidence>